<comment type="caution">
    <text evidence="5">The sequence shown here is derived from an EMBL/GenBank/DDBJ whole genome shotgun (WGS) entry which is preliminary data.</text>
</comment>
<dbReference type="InterPro" id="IPR052527">
    <property type="entry name" value="Metal_cation-efflux_comp"/>
</dbReference>
<feature type="non-terminal residue" evidence="5">
    <location>
        <position position="1"/>
    </location>
</feature>
<keyword evidence="2" id="KW-0812">Transmembrane</keyword>
<evidence type="ECO:0000256" key="2">
    <source>
        <dbReference type="ARBA" id="ARBA00022692"/>
    </source>
</evidence>
<sequence>ILAGYALGSYALIENRFFSGMVRIQTDRGHQVVSSGPYRWMRHPGYTGALLTYLATPFFLDSRWAFLPTIFITIVLVIHTSLEDKVLQDELVGYCDYTKRVHYRLLPGVW</sequence>
<dbReference type="Pfam" id="PF04191">
    <property type="entry name" value="PEMT"/>
    <property type="match status" value="1"/>
</dbReference>
<dbReference type="InterPro" id="IPR007318">
    <property type="entry name" value="Phopholipid_MeTrfase"/>
</dbReference>
<accession>X1E9E4</accession>
<name>X1E9E4_9ZZZZ</name>
<organism evidence="5">
    <name type="scientific">marine sediment metagenome</name>
    <dbReference type="NCBI Taxonomy" id="412755"/>
    <lineage>
        <taxon>unclassified sequences</taxon>
        <taxon>metagenomes</taxon>
        <taxon>ecological metagenomes</taxon>
    </lineage>
</organism>
<dbReference type="GO" id="GO:0012505">
    <property type="term" value="C:endomembrane system"/>
    <property type="evidence" value="ECO:0007669"/>
    <property type="project" value="UniProtKB-SubCell"/>
</dbReference>
<dbReference type="PANTHER" id="PTHR43847:SF1">
    <property type="entry name" value="BLL3993 PROTEIN"/>
    <property type="match status" value="1"/>
</dbReference>
<dbReference type="AlphaFoldDB" id="X1E9E4"/>
<evidence type="ECO:0000313" key="5">
    <source>
        <dbReference type="EMBL" id="GAH13784.1"/>
    </source>
</evidence>
<dbReference type="EMBL" id="BART01036719">
    <property type="protein sequence ID" value="GAH13784.1"/>
    <property type="molecule type" value="Genomic_DNA"/>
</dbReference>
<evidence type="ECO:0000256" key="3">
    <source>
        <dbReference type="ARBA" id="ARBA00022989"/>
    </source>
</evidence>
<protein>
    <recommendedName>
        <fullName evidence="6">Steroid 5-alpha reductase C-terminal domain-containing protein</fullName>
    </recommendedName>
</protein>
<evidence type="ECO:0000256" key="1">
    <source>
        <dbReference type="ARBA" id="ARBA00004127"/>
    </source>
</evidence>
<proteinExistence type="predicted"/>
<dbReference type="Gene3D" id="1.20.120.1630">
    <property type="match status" value="1"/>
</dbReference>
<reference evidence="5" key="1">
    <citation type="journal article" date="2014" name="Front. Microbiol.">
        <title>High frequency of phylogenetically diverse reductive dehalogenase-homologous genes in deep subseafloor sedimentary metagenomes.</title>
        <authorList>
            <person name="Kawai M."/>
            <person name="Futagami T."/>
            <person name="Toyoda A."/>
            <person name="Takaki Y."/>
            <person name="Nishi S."/>
            <person name="Hori S."/>
            <person name="Arai W."/>
            <person name="Tsubouchi T."/>
            <person name="Morono Y."/>
            <person name="Uchiyama I."/>
            <person name="Ito T."/>
            <person name="Fujiyama A."/>
            <person name="Inagaki F."/>
            <person name="Takami H."/>
        </authorList>
    </citation>
    <scope>NUCLEOTIDE SEQUENCE</scope>
    <source>
        <strain evidence="5">Expedition CK06-06</strain>
    </source>
</reference>
<evidence type="ECO:0008006" key="6">
    <source>
        <dbReference type="Google" id="ProtNLM"/>
    </source>
</evidence>
<comment type="subcellular location">
    <subcellularLocation>
        <location evidence="1">Endomembrane system</location>
        <topology evidence="1">Multi-pass membrane protein</topology>
    </subcellularLocation>
</comment>
<evidence type="ECO:0000256" key="4">
    <source>
        <dbReference type="ARBA" id="ARBA00023136"/>
    </source>
</evidence>
<keyword evidence="3" id="KW-1133">Transmembrane helix</keyword>
<gene>
    <name evidence="5" type="ORF">S01H4_61785</name>
</gene>
<keyword evidence="4" id="KW-0472">Membrane</keyword>
<dbReference type="PANTHER" id="PTHR43847">
    <property type="entry name" value="BLL3993 PROTEIN"/>
    <property type="match status" value="1"/>
</dbReference>